<sequence length="393" mass="45564">MAFNHQNERDDTFILWIENPIIALLLDIPKGDSKFGASYVIGRRVSRLSKIKSNPIQSIGPESITHSKNSMLGKDLPRSKTKYSYQRKRESFQKWQTIPERLVGMIQVIQMKKNLVFKNIPPPEPRPAHALIVSLEEGFVQSNRAFWEKCLIGLLIDSRKFEVSRTQSIIGHYWYLRGPVKVVGRVRRYYVIHFDVDEDRHQMLHEGPWAMQGGLLSMFPWEPNLVVTSLLVIEVARQWIQDQYGNDYGTMINQAYFAPKARRFQFQPRRRTTYIRALYTRNGYQYRPCQADPVDFYFDPWVPMEANGNMDPPTTVELEDIEEQAHTEPLSDNVLDTQLDFEPSGIDHPCNPTAANTVYFTRCSPMRAAHNVPKLSDSPNLPLWSPPKLVLDR</sequence>
<evidence type="ECO:0000313" key="2">
    <source>
        <dbReference type="EMBL" id="KAF7812046.1"/>
    </source>
</evidence>
<keyword evidence="3" id="KW-1185">Reference proteome</keyword>
<keyword evidence="2" id="KW-0695">RNA-directed DNA polymerase</keyword>
<dbReference type="OrthoDB" id="1433777at2759"/>
<comment type="caution">
    <text evidence="2">The sequence shown here is derived from an EMBL/GenBank/DDBJ whole genome shotgun (WGS) entry which is preliminary data.</text>
</comment>
<name>A0A834WAN6_9FABA</name>
<feature type="domain" description="DUF4283" evidence="1">
    <location>
        <begin position="145"/>
        <end position="227"/>
    </location>
</feature>
<accession>A0A834WAN6</accession>
<dbReference type="Pfam" id="PF14111">
    <property type="entry name" value="DUF4283"/>
    <property type="match status" value="1"/>
</dbReference>
<protein>
    <submittedName>
        <fullName evidence="2">Reverse transcriptase</fullName>
    </submittedName>
</protein>
<gene>
    <name evidence="2" type="ORF">G2W53_033022</name>
</gene>
<dbReference type="Proteomes" id="UP000634136">
    <property type="component" value="Unassembled WGS sequence"/>
</dbReference>
<dbReference type="InterPro" id="IPR025558">
    <property type="entry name" value="DUF4283"/>
</dbReference>
<proteinExistence type="predicted"/>
<reference evidence="2" key="1">
    <citation type="submission" date="2020-09" db="EMBL/GenBank/DDBJ databases">
        <title>Genome-Enabled Discovery of Anthraquinone Biosynthesis in Senna tora.</title>
        <authorList>
            <person name="Kang S.-H."/>
            <person name="Pandey R.P."/>
            <person name="Lee C.-M."/>
            <person name="Sim J.-S."/>
            <person name="Jeong J.-T."/>
            <person name="Choi B.-S."/>
            <person name="Jung M."/>
            <person name="Ginzburg D."/>
            <person name="Zhao K."/>
            <person name="Won S.Y."/>
            <person name="Oh T.-J."/>
            <person name="Yu Y."/>
            <person name="Kim N.-H."/>
            <person name="Lee O.R."/>
            <person name="Lee T.-H."/>
            <person name="Bashyal P."/>
            <person name="Kim T.-S."/>
            <person name="Lee W.-H."/>
            <person name="Kawkins C."/>
            <person name="Kim C.-K."/>
            <person name="Kim J.S."/>
            <person name="Ahn B.O."/>
            <person name="Rhee S.Y."/>
            <person name="Sohng J.K."/>
        </authorList>
    </citation>
    <scope>NUCLEOTIDE SEQUENCE</scope>
    <source>
        <tissue evidence="2">Leaf</tissue>
    </source>
</reference>
<keyword evidence="2" id="KW-0808">Transferase</keyword>
<keyword evidence="2" id="KW-0548">Nucleotidyltransferase</keyword>
<dbReference type="EMBL" id="JAAIUW010000010">
    <property type="protein sequence ID" value="KAF7812046.1"/>
    <property type="molecule type" value="Genomic_DNA"/>
</dbReference>
<evidence type="ECO:0000259" key="1">
    <source>
        <dbReference type="Pfam" id="PF14111"/>
    </source>
</evidence>
<dbReference type="AlphaFoldDB" id="A0A834WAN6"/>
<dbReference type="GO" id="GO:0003964">
    <property type="term" value="F:RNA-directed DNA polymerase activity"/>
    <property type="evidence" value="ECO:0007669"/>
    <property type="project" value="UniProtKB-KW"/>
</dbReference>
<organism evidence="2 3">
    <name type="scientific">Senna tora</name>
    <dbReference type="NCBI Taxonomy" id="362788"/>
    <lineage>
        <taxon>Eukaryota</taxon>
        <taxon>Viridiplantae</taxon>
        <taxon>Streptophyta</taxon>
        <taxon>Embryophyta</taxon>
        <taxon>Tracheophyta</taxon>
        <taxon>Spermatophyta</taxon>
        <taxon>Magnoliopsida</taxon>
        <taxon>eudicotyledons</taxon>
        <taxon>Gunneridae</taxon>
        <taxon>Pentapetalae</taxon>
        <taxon>rosids</taxon>
        <taxon>fabids</taxon>
        <taxon>Fabales</taxon>
        <taxon>Fabaceae</taxon>
        <taxon>Caesalpinioideae</taxon>
        <taxon>Cassia clade</taxon>
        <taxon>Senna</taxon>
    </lineage>
</organism>
<evidence type="ECO:0000313" key="3">
    <source>
        <dbReference type="Proteomes" id="UP000634136"/>
    </source>
</evidence>